<sequence>MFIESVTIENIRTFAAEKTVHFNHPDRQYGEGQLFNVAPKFRNVNLLFGENACGKTTLLEAIALSSLGPAVNESRIAPRPLVRFVPSKRRPSAREKSREGIIRARLALHAGEVRQRGNEIPPDTGVSEIRVSRKGELESFEFTGSPHINWDAVYHSANESFFVVAYGASRRVDSTMERGRSKRDRYGFMRVGRIESIVQEGYPLNSLPTWLYRRRMKTNRSKQIVELINGALGRGHFTFEGKQVNDDFVFKQGGMEIPFRSLSDGYKAFLGWVTDLLFHLDFACEISNLPLDTLSGIVLVDEIDLHLHPTWQMEVIGHLSNTFPRLQFIFTSHSPLVAGSVEWMNITSLRLDRQHRTGIDPFDQPIHGLNADQILVSDLFGLKSTRAPEKRDRLYKLRMEARSGDKEAAEKLISEMAKGLEDKK</sequence>
<gene>
    <name evidence="2" type="ORF">C5Y98_24530</name>
</gene>
<dbReference type="GO" id="GO:0016887">
    <property type="term" value="F:ATP hydrolysis activity"/>
    <property type="evidence" value="ECO:0007669"/>
    <property type="project" value="InterPro"/>
</dbReference>
<dbReference type="Gene3D" id="3.40.50.300">
    <property type="entry name" value="P-loop containing nucleotide triphosphate hydrolases"/>
    <property type="match status" value="1"/>
</dbReference>
<comment type="caution">
    <text evidence="2">The sequence shown here is derived from an EMBL/GenBank/DDBJ whole genome shotgun (WGS) entry which is preliminary data.</text>
</comment>
<dbReference type="RefSeq" id="WP_105358296.1">
    <property type="nucleotide sequence ID" value="NZ_PUIB01000024.1"/>
</dbReference>
<dbReference type="InterPro" id="IPR027417">
    <property type="entry name" value="P-loop_NTPase"/>
</dbReference>
<proteinExistence type="predicted"/>
<dbReference type="InterPro" id="IPR051396">
    <property type="entry name" value="Bact_Antivir_Def_Nuclease"/>
</dbReference>
<dbReference type="PANTHER" id="PTHR43581:SF2">
    <property type="entry name" value="EXCINUCLEASE ATPASE SUBUNIT"/>
    <property type="match status" value="1"/>
</dbReference>
<accession>A0A2S8F9Y4</accession>
<dbReference type="SUPFAM" id="SSF52540">
    <property type="entry name" value="P-loop containing nucleoside triphosphate hydrolases"/>
    <property type="match status" value="1"/>
</dbReference>
<organism evidence="2 3">
    <name type="scientific">Blastopirellula marina</name>
    <dbReference type="NCBI Taxonomy" id="124"/>
    <lineage>
        <taxon>Bacteria</taxon>
        <taxon>Pseudomonadati</taxon>
        <taxon>Planctomycetota</taxon>
        <taxon>Planctomycetia</taxon>
        <taxon>Pirellulales</taxon>
        <taxon>Pirellulaceae</taxon>
        <taxon>Blastopirellula</taxon>
    </lineage>
</organism>
<evidence type="ECO:0000259" key="1">
    <source>
        <dbReference type="Pfam" id="PF13304"/>
    </source>
</evidence>
<dbReference type="AlphaFoldDB" id="A0A2S8F9Y4"/>
<dbReference type="InterPro" id="IPR003959">
    <property type="entry name" value="ATPase_AAA_core"/>
</dbReference>
<dbReference type="GO" id="GO:0005524">
    <property type="term" value="F:ATP binding"/>
    <property type="evidence" value="ECO:0007669"/>
    <property type="project" value="InterPro"/>
</dbReference>
<dbReference type="PANTHER" id="PTHR43581">
    <property type="entry name" value="ATP/GTP PHOSPHATASE"/>
    <property type="match status" value="1"/>
</dbReference>
<feature type="domain" description="ATPase AAA-type core" evidence="1">
    <location>
        <begin position="44"/>
        <end position="337"/>
    </location>
</feature>
<protein>
    <recommendedName>
        <fullName evidence="1">ATPase AAA-type core domain-containing protein</fullName>
    </recommendedName>
</protein>
<dbReference type="Pfam" id="PF13304">
    <property type="entry name" value="AAA_21"/>
    <property type="match status" value="1"/>
</dbReference>
<evidence type="ECO:0000313" key="2">
    <source>
        <dbReference type="EMBL" id="PQO28930.1"/>
    </source>
</evidence>
<reference evidence="2 3" key="1">
    <citation type="submission" date="2018-02" db="EMBL/GenBank/DDBJ databases">
        <title>Comparative genomes isolates from brazilian mangrove.</title>
        <authorList>
            <person name="Araujo J.E."/>
            <person name="Taketani R.G."/>
            <person name="Silva M.C.P."/>
            <person name="Loureco M.V."/>
            <person name="Andreote F.D."/>
        </authorList>
    </citation>
    <scope>NUCLEOTIDE SEQUENCE [LARGE SCALE GENOMIC DNA]</scope>
    <source>
        <strain evidence="2 3">NAP PRIS-MGV</strain>
    </source>
</reference>
<dbReference type="Proteomes" id="UP000239388">
    <property type="component" value="Unassembled WGS sequence"/>
</dbReference>
<dbReference type="OrthoDB" id="9801813at2"/>
<evidence type="ECO:0000313" key="3">
    <source>
        <dbReference type="Proteomes" id="UP000239388"/>
    </source>
</evidence>
<name>A0A2S8F9Y4_9BACT</name>
<dbReference type="EMBL" id="PUIB01000024">
    <property type="protein sequence ID" value="PQO28930.1"/>
    <property type="molecule type" value="Genomic_DNA"/>
</dbReference>